<organism evidence="7 8">
    <name type="scientific">Methylophilus flavus</name>
    <dbReference type="NCBI Taxonomy" id="640084"/>
    <lineage>
        <taxon>Bacteria</taxon>
        <taxon>Pseudomonadati</taxon>
        <taxon>Pseudomonadota</taxon>
        <taxon>Betaproteobacteria</taxon>
        <taxon>Nitrosomonadales</taxon>
        <taxon>Methylophilaceae</taxon>
        <taxon>Methylophilus</taxon>
    </lineage>
</organism>
<dbReference type="PANTHER" id="PTHR30349:SF41">
    <property type="entry name" value="INTEGRASE_RECOMBINASE PROTEIN MJ0367-RELATED"/>
    <property type="match status" value="1"/>
</dbReference>
<evidence type="ECO:0000256" key="2">
    <source>
        <dbReference type="ARBA" id="ARBA00022908"/>
    </source>
</evidence>
<evidence type="ECO:0000313" key="8">
    <source>
        <dbReference type="Proteomes" id="UP001597206"/>
    </source>
</evidence>
<evidence type="ECO:0000256" key="4">
    <source>
        <dbReference type="ARBA" id="ARBA00023172"/>
    </source>
</evidence>
<dbReference type="InterPro" id="IPR011010">
    <property type="entry name" value="DNA_brk_join_enz"/>
</dbReference>
<evidence type="ECO:0000256" key="5">
    <source>
        <dbReference type="PROSITE-ProRule" id="PRU01248"/>
    </source>
</evidence>
<dbReference type="SUPFAM" id="SSF56349">
    <property type="entry name" value="DNA breaking-rejoining enzymes"/>
    <property type="match status" value="1"/>
</dbReference>
<dbReference type="InterPro" id="IPR044068">
    <property type="entry name" value="CB"/>
</dbReference>
<dbReference type="InterPro" id="IPR010998">
    <property type="entry name" value="Integrase_recombinase_N"/>
</dbReference>
<dbReference type="PROSITE" id="PS51900">
    <property type="entry name" value="CB"/>
    <property type="match status" value="1"/>
</dbReference>
<keyword evidence="8" id="KW-1185">Reference proteome</keyword>
<evidence type="ECO:0000313" key="7">
    <source>
        <dbReference type="EMBL" id="MFD1122455.1"/>
    </source>
</evidence>
<dbReference type="Pfam" id="PF02899">
    <property type="entry name" value="Phage_int_SAM_1"/>
    <property type="match status" value="1"/>
</dbReference>
<dbReference type="PANTHER" id="PTHR30349">
    <property type="entry name" value="PHAGE INTEGRASE-RELATED"/>
    <property type="match status" value="1"/>
</dbReference>
<dbReference type="InterPro" id="IPR050090">
    <property type="entry name" value="Tyrosine_recombinase_XerCD"/>
</dbReference>
<evidence type="ECO:0000256" key="3">
    <source>
        <dbReference type="ARBA" id="ARBA00023125"/>
    </source>
</evidence>
<dbReference type="InterPro" id="IPR004107">
    <property type="entry name" value="Integrase_SAM-like_N"/>
</dbReference>
<dbReference type="InterPro" id="IPR013762">
    <property type="entry name" value="Integrase-like_cat_sf"/>
</dbReference>
<feature type="domain" description="Core-binding (CB)" evidence="6">
    <location>
        <begin position="88"/>
        <end position="173"/>
    </location>
</feature>
<gene>
    <name evidence="7" type="ORF">ACFQ2T_08080</name>
</gene>
<evidence type="ECO:0000259" key="6">
    <source>
        <dbReference type="PROSITE" id="PS51900"/>
    </source>
</evidence>
<comment type="caution">
    <text evidence="7">The sequence shown here is derived from an EMBL/GenBank/DDBJ whole genome shotgun (WGS) entry which is preliminary data.</text>
</comment>
<dbReference type="Gene3D" id="1.10.443.10">
    <property type="entry name" value="Intergrase catalytic core"/>
    <property type="match status" value="1"/>
</dbReference>
<proteinExistence type="inferred from homology"/>
<sequence>MEIAKRARKIVLPCMSITETVEATADGAIRISLPKSFPEEAYFVRLKQEETYIPRRLSKFSIPSNVQYNLFPIVLGEDGAPWAEANVYLMSRIMESYLPSMATYSGIANDLAAYRRYLDESGIDWLNFPANKLSRPTYRYSGHLKLAIAAGEVKGTTAKRRMSAIIAFYRWLKSEGALVTAHSTWNESDIYIQQKGSYGNKFSKKVTTTDVSIRVSKQNDPYTETIEDGGKLRPLPYEEQSWLIEALISLGNTEMTLIHLFALLTGARIQTILTFQVNHVLEDLEEQSEHNYELRIPVGPGTNIDTKNDKQLVLHIPIWFYQILRTYALSERARKRRQLERGGDAEDQYLFLSIRGTPLYQSKAELQDFDESVNIRHAKTGQGVRQFITEQVIPFIRQKHSTPHFSYQFHDLRATFGMNLTDAQLELVSKGEVTLHEAREFVKNRMGHESPTTTDRYLQLRKNLKFVRATNAAYDDHLRQLIEQAFRGIQ</sequence>
<keyword evidence="2" id="KW-0229">DNA integration</keyword>
<accession>A0ABW3PDT0</accession>
<dbReference type="RefSeq" id="WP_379032866.1">
    <property type="nucleotide sequence ID" value="NZ_JBHTLN010000001.1"/>
</dbReference>
<name>A0ABW3PDT0_9PROT</name>
<dbReference type="Gene3D" id="1.10.150.130">
    <property type="match status" value="1"/>
</dbReference>
<keyword evidence="3 5" id="KW-0238">DNA-binding</keyword>
<evidence type="ECO:0000256" key="1">
    <source>
        <dbReference type="ARBA" id="ARBA00008857"/>
    </source>
</evidence>
<reference evidence="8" key="1">
    <citation type="journal article" date="2019" name="Int. J. Syst. Evol. Microbiol.">
        <title>The Global Catalogue of Microorganisms (GCM) 10K type strain sequencing project: providing services to taxonomists for standard genome sequencing and annotation.</title>
        <authorList>
            <consortium name="The Broad Institute Genomics Platform"/>
            <consortium name="The Broad Institute Genome Sequencing Center for Infectious Disease"/>
            <person name="Wu L."/>
            <person name="Ma J."/>
        </authorList>
    </citation>
    <scope>NUCLEOTIDE SEQUENCE [LARGE SCALE GENOMIC DNA]</scope>
    <source>
        <strain evidence="8">CCUG 58411</strain>
    </source>
</reference>
<dbReference type="EMBL" id="JBHTLN010000001">
    <property type="protein sequence ID" value="MFD1122455.1"/>
    <property type="molecule type" value="Genomic_DNA"/>
</dbReference>
<dbReference type="Proteomes" id="UP001597206">
    <property type="component" value="Unassembled WGS sequence"/>
</dbReference>
<comment type="similarity">
    <text evidence="1">Belongs to the 'phage' integrase family.</text>
</comment>
<keyword evidence="4" id="KW-0233">DNA recombination</keyword>
<protein>
    <submittedName>
        <fullName evidence="7">Tyrosine-type recombinase/integrase</fullName>
    </submittedName>
</protein>